<sequence>MDEIKKKYANVILTKLNQELHESLLQMPNNKAPGTEGFQAEFYKEFLDVLAPVFYRIVIFVKDHQSLPANLNSANIILLLKPEKDPTMTSSYRPISLINAQTMLEDLFI</sequence>
<dbReference type="Proteomes" id="UP000265180">
    <property type="component" value="Chromosome 21"/>
</dbReference>
<dbReference type="AlphaFoldDB" id="A0A3P9M3I3"/>
<name>A0A3P9M3I3_ORYLA</name>
<reference evidence="1" key="3">
    <citation type="submission" date="2025-08" db="UniProtKB">
        <authorList>
            <consortium name="Ensembl"/>
        </authorList>
    </citation>
    <scope>IDENTIFICATION</scope>
    <source>
        <strain evidence="1">HNI</strain>
    </source>
</reference>
<reference evidence="1 2" key="2">
    <citation type="submission" date="2017-04" db="EMBL/GenBank/DDBJ databases">
        <title>CpG methylation of centromeres and impact of large insertions on vertebrate speciation.</title>
        <authorList>
            <person name="Ichikawa K."/>
            <person name="Yoshimura J."/>
            <person name="Morishita S."/>
        </authorList>
    </citation>
    <scope>NUCLEOTIDE SEQUENCE</scope>
    <source>
        <strain evidence="1 2">HNI</strain>
    </source>
</reference>
<reference key="1">
    <citation type="journal article" date="2007" name="Nature">
        <title>The medaka draft genome and insights into vertebrate genome evolution.</title>
        <authorList>
            <person name="Kasahara M."/>
            <person name="Naruse K."/>
            <person name="Sasaki S."/>
            <person name="Nakatani Y."/>
            <person name="Qu W."/>
            <person name="Ahsan B."/>
            <person name="Yamada T."/>
            <person name="Nagayasu Y."/>
            <person name="Doi K."/>
            <person name="Kasai Y."/>
            <person name="Jindo T."/>
            <person name="Kobayashi D."/>
            <person name="Shimada A."/>
            <person name="Toyoda A."/>
            <person name="Kuroki Y."/>
            <person name="Fujiyama A."/>
            <person name="Sasaki T."/>
            <person name="Shimizu A."/>
            <person name="Asakawa S."/>
            <person name="Shimizu N."/>
            <person name="Hashimoto S."/>
            <person name="Yang J."/>
            <person name="Lee Y."/>
            <person name="Matsushima K."/>
            <person name="Sugano S."/>
            <person name="Sakaizumi M."/>
            <person name="Narita T."/>
            <person name="Ohishi K."/>
            <person name="Haga S."/>
            <person name="Ohta F."/>
            <person name="Nomoto H."/>
            <person name="Nogata K."/>
            <person name="Morishita T."/>
            <person name="Endo T."/>
            <person name="Shin-I T."/>
            <person name="Takeda H."/>
            <person name="Morishita S."/>
            <person name="Kohara Y."/>
        </authorList>
    </citation>
    <scope>NUCLEOTIDE SEQUENCE [LARGE SCALE GENOMIC DNA]</scope>
    <source>
        <strain>Hd-rR</strain>
    </source>
</reference>
<dbReference type="Ensembl" id="ENSORLT00020030870.1">
    <property type="protein sequence ID" value="ENSORLP00020027331.1"/>
    <property type="gene ID" value="ENSORLG00020010244.1"/>
</dbReference>
<evidence type="ECO:0008006" key="3">
    <source>
        <dbReference type="Google" id="ProtNLM"/>
    </source>
</evidence>
<evidence type="ECO:0000313" key="2">
    <source>
        <dbReference type="Proteomes" id="UP000265180"/>
    </source>
</evidence>
<reference evidence="1" key="4">
    <citation type="submission" date="2025-09" db="UniProtKB">
        <authorList>
            <consortium name="Ensembl"/>
        </authorList>
    </citation>
    <scope>IDENTIFICATION</scope>
    <source>
        <strain evidence="1">HNI</strain>
    </source>
</reference>
<accession>A0A3P9M3I3</accession>
<dbReference type="PANTHER" id="PTHR19446">
    <property type="entry name" value="REVERSE TRANSCRIPTASES"/>
    <property type="match status" value="1"/>
</dbReference>
<protein>
    <recommendedName>
        <fullName evidence="3">Reverse transcriptase domain-containing protein</fullName>
    </recommendedName>
</protein>
<proteinExistence type="predicted"/>
<organism evidence="1 2">
    <name type="scientific">Oryzias latipes</name>
    <name type="common">Japanese rice fish</name>
    <name type="synonym">Japanese killifish</name>
    <dbReference type="NCBI Taxonomy" id="8090"/>
    <lineage>
        <taxon>Eukaryota</taxon>
        <taxon>Metazoa</taxon>
        <taxon>Chordata</taxon>
        <taxon>Craniata</taxon>
        <taxon>Vertebrata</taxon>
        <taxon>Euteleostomi</taxon>
        <taxon>Actinopterygii</taxon>
        <taxon>Neopterygii</taxon>
        <taxon>Teleostei</taxon>
        <taxon>Neoteleostei</taxon>
        <taxon>Acanthomorphata</taxon>
        <taxon>Ovalentaria</taxon>
        <taxon>Atherinomorphae</taxon>
        <taxon>Beloniformes</taxon>
        <taxon>Adrianichthyidae</taxon>
        <taxon>Oryziinae</taxon>
        <taxon>Oryzias</taxon>
    </lineage>
</organism>
<evidence type="ECO:0000313" key="1">
    <source>
        <dbReference type="Ensembl" id="ENSORLP00020027331.1"/>
    </source>
</evidence>